<dbReference type="Proteomes" id="UP000000552">
    <property type="component" value="Chromosome"/>
</dbReference>
<protein>
    <submittedName>
        <fullName evidence="1">Msr8685 protein</fullName>
    </submittedName>
</protein>
<evidence type="ECO:0000313" key="2">
    <source>
        <dbReference type="Proteomes" id="UP000000552"/>
    </source>
</evidence>
<reference evidence="1 2" key="1">
    <citation type="journal article" date="2000" name="DNA Res.">
        <title>Complete genome structure of the nitrogen-fixing symbiotic bacterium Mesorhizobium loti.</title>
        <authorList>
            <person name="Kaneko T."/>
            <person name="Nakamura Y."/>
            <person name="Sato S."/>
            <person name="Asamizu E."/>
            <person name="Kato T."/>
            <person name="Sasamoto S."/>
            <person name="Watanabe A."/>
            <person name="Idesawa K."/>
            <person name="Ishikawa A."/>
            <person name="Kawashima K."/>
            <person name="Kimura T."/>
            <person name="Kishida Y."/>
            <person name="Kiyokawa C."/>
            <person name="Kohara M."/>
            <person name="Matsumoto M."/>
            <person name="Matsuno A."/>
            <person name="Mochizuki Y."/>
            <person name="Nakayama S."/>
            <person name="Nakazaki N."/>
            <person name="Shimpo S."/>
            <person name="Sugimoto M."/>
            <person name="Takeuchi C."/>
            <person name="Yamada M."/>
            <person name="Tabata S."/>
        </authorList>
    </citation>
    <scope>NUCLEOTIDE SEQUENCE [LARGE SCALE GENOMIC DNA]</scope>
    <source>
        <strain evidence="2">LMG 29417 / CECT 9101 / MAFF 303099</strain>
    </source>
</reference>
<accession>Q98AC6</accession>
<dbReference type="EMBL" id="BA000012">
    <property type="protein sequence ID" value="BAB52409.1"/>
    <property type="molecule type" value="Genomic_DNA"/>
</dbReference>
<dbReference type="HOGENOM" id="CLU_3121947_0_0_5"/>
<name>Q98AC6_RHILO</name>
<dbReference type="KEGG" id="mlo:msr8685"/>
<proteinExistence type="predicted"/>
<sequence length="50" mass="5605">MQGRVAAFYAAVRRIMIALDLAKNAFQIHGAMGWAVVTRNRVRRDKCLSA</sequence>
<evidence type="ECO:0000313" key="1">
    <source>
        <dbReference type="EMBL" id="BAB52409.1"/>
    </source>
</evidence>
<gene>
    <name evidence="1" type="ordered locus">msr8685</name>
</gene>
<dbReference type="AlphaFoldDB" id="Q98AC6"/>
<organism evidence="1 2">
    <name type="scientific">Mesorhizobium japonicum (strain LMG 29417 / CECT 9101 / MAFF 303099)</name>
    <name type="common">Mesorhizobium loti (strain MAFF 303099)</name>
    <dbReference type="NCBI Taxonomy" id="266835"/>
    <lineage>
        <taxon>Bacteria</taxon>
        <taxon>Pseudomonadati</taxon>
        <taxon>Pseudomonadota</taxon>
        <taxon>Alphaproteobacteria</taxon>
        <taxon>Hyphomicrobiales</taxon>
        <taxon>Phyllobacteriaceae</taxon>
        <taxon>Mesorhizobium</taxon>
    </lineage>
</organism>